<comment type="function">
    <text evidence="1 7">Forms part of the ribosomal stalk, playing a central role in the interaction of the ribosome with GTP-bound translation factors.</text>
</comment>
<evidence type="ECO:0000256" key="3">
    <source>
        <dbReference type="ARBA" id="ARBA00022980"/>
    </source>
</evidence>
<comment type="subunit">
    <text evidence="5 7">Part of the ribosomal stalk of the 50S ribosomal subunit. The N-terminus interacts with L11 and the large rRNA to form the base of the stalk. The C-terminus forms an elongated spine to which L12 dimers bind in a sequential fashion forming a multimeric L10(L12)X complex.</text>
</comment>
<dbReference type="GO" id="GO:0006412">
    <property type="term" value="P:translation"/>
    <property type="evidence" value="ECO:0007669"/>
    <property type="project" value="UniProtKB-UniRule"/>
</dbReference>
<evidence type="ECO:0000256" key="6">
    <source>
        <dbReference type="ARBA" id="ARBA00035202"/>
    </source>
</evidence>
<reference evidence="9 10" key="1">
    <citation type="journal article" date="2017" name="BMC Genomics">
        <title>Comparative genomic and phylogenomic analyses of the Bifidobacteriaceae family.</title>
        <authorList>
            <person name="Lugli G.A."/>
            <person name="Milani C."/>
            <person name="Turroni F."/>
            <person name="Duranti S."/>
            <person name="Mancabelli L."/>
            <person name="Mangifesta M."/>
            <person name="Ferrario C."/>
            <person name="Modesto M."/>
            <person name="Mattarelli P."/>
            <person name="Jiri K."/>
            <person name="van Sinderen D."/>
            <person name="Ventura M."/>
        </authorList>
    </citation>
    <scope>NUCLEOTIDE SEQUENCE [LARGE SCALE GENOMIC DNA]</scope>
    <source>
        <strain evidence="9 10">LMG 21773</strain>
    </source>
</reference>
<dbReference type="AlphaFoldDB" id="A0A261FB53"/>
<evidence type="ECO:0000256" key="5">
    <source>
        <dbReference type="ARBA" id="ARBA00026025"/>
    </source>
</evidence>
<sequence>MDKPQKNAAIKALTEQFKEADAVILTEYRGLTVEQISDLRVKLGQDVSYTVAKNTLARIAAHEAGIDDLDAEIKGPSAIAFIKGDYVSTAKTLRDFAKDNKQLIVKGGHVDGSTLTAEEVNRLADMQTREGALSQLAGDIKSALASGIRVLVQVPTKAARTIDALAQKQA</sequence>
<dbReference type="InterPro" id="IPR002363">
    <property type="entry name" value="Ribosomal_uL10_CS_bac"/>
</dbReference>
<dbReference type="SUPFAM" id="SSF160369">
    <property type="entry name" value="Ribosomal protein L10-like"/>
    <property type="match status" value="1"/>
</dbReference>
<accession>A0A261FB53</accession>
<evidence type="ECO:0000256" key="2">
    <source>
        <dbReference type="ARBA" id="ARBA00008889"/>
    </source>
</evidence>
<proteinExistence type="inferred from homology"/>
<dbReference type="OrthoDB" id="3186107at2"/>
<keyword evidence="10" id="KW-1185">Reference proteome</keyword>
<dbReference type="InterPro" id="IPR043141">
    <property type="entry name" value="Ribosomal_uL10-like_sf"/>
</dbReference>
<dbReference type="InterPro" id="IPR001790">
    <property type="entry name" value="Ribosomal_uL10"/>
</dbReference>
<keyword evidence="7" id="KW-0699">rRNA-binding</keyword>
<evidence type="ECO:0000313" key="8">
    <source>
        <dbReference type="EMBL" id="HJF17655.1"/>
    </source>
</evidence>
<reference evidence="8" key="2">
    <citation type="journal article" date="2021" name="PeerJ">
        <title>Extensive microbial diversity within the chicken gut microbiome revealed by metagenomics and culture.</title>
        <authorList>
            <person name="Gilroy R."/>
            <person name="Ravi A."/>
            <person name="Getino M."/>
            <person name="Pursley I."/>
            <person name="Horton D.L."/>
            <person name="Alikhan N.F."/>
            <person name="Baker D."/>
            <person name="Gharbi K."/>
            <person name="Hall N."/>
            <person name="Watson M."/>
            <person name="Adriaenssens E.M."/>
            <person name="Foster-Nyarko E."/>
            <person name="Jarju S."/>
            <person name="Secka A."/>
            <person name="Antonio M."/>
            <person name="Oren A."/>
            <person name="Chaudhuri R.R."/>
            <person name="La Ragione R."/>
            <person name="Hildebrand F."/>
            <person name="Pallen M.J."/>
        </authorList>
    </citation>
    <scope>NUCLEOTIDE SEQUENCE</scope>
    <source>
        <strain evidence="8">578</strain>
    </source>
</reference>
<evidence type="ECO:0000256" key="7">
    <source>
        <dbReference type="HAMAP-Rule" id="MF_00362"/>
    </source>
</evidence>
<dbReference type="GO" id="GO:0015934">
    <property type="term" value="C:large ribosomal subunit"/>
    <property type="evidence" value="ECO:0007669"/>
    <property type="project" value="InterPro"/>
</dbReference>
<dbReference type="Gene3D" id="3.30.70.1730">
    <property type="match status" value="1"/>
</dbReference>
<evidence type="ECO:0000313" key="10">
    <source>
        <dbReference type="Proteomes" id="UP000228976"/>
    </source>
</evidence>
<reference evidence="8" key="3">
    <citation type="submission" date="2021-09" db="EMBL/GenBank/DDBJ databases">
        <authorList>
            <person name="Gilroy R."/>
        </authorList>
    </citation>
    <scope>NUCLEOTIDE SEQUENCE</scope>
    <source>
        <strain evidence="8">578</strain>
    </source>
</reference>
<organism evidence="9 10">
    <name type="scientific">Aeriscardovia aeriphila</name>
    <dbReference type="NCBI Taxonomy" id="218139"/>
    <lineage>
        <taxon>Bacteria</taxon>
        <taxon>Bacillati</taxon>
        <taxon>Actinomycetota</taxon>
        <taxon>Actinomycetes</taxon>
        <taxon>Bifidobacteriales</taxon>
        <taxon>Bifidobacteriaceae</taxon>
        <taxon>Aeriscardovia</taxon>
    </lineage>
</organism>
<name>A0A261FB53_9BIFI</name>
<dbReference type="RefSeq" id="WP_094689876.1">
    <property type="nucleotide sequence ID" value="NZ_JACBYZ010000001.1"/>
</dbReference>
<dbReference type="InterPro" id="IPR047865">
    <property type="entry name" value="Ribosomal_uL10_bac_type"/>
</dbReference>
<dbReference type="PROSITE" id="PS01109">
    <property type="entry name" value="RIBOSOMAL_L10"/>
    <property type="match status" value="1"/>
</dbReference>
<evidence type="ECO:0000313" key="9">
    <source>
        <dbReference type="EMBL" id="OZG56334.1"/>
    </source>
</evidence>
<comment type="caution">
    <text evidence="9">The sequence shown here is derived from an EMBL/GenBank/DDBJ whole genome shotgun (WGS) entry which is preliminary data.</text>
</comment>
<dbReference type="Proteomes" id="UP000715651">
    <property type="component" value="Unassembled WGS sequence"/>
</dbReference>
<dbReference type="EMBL" id="DYWK01000002">
    <property type="protein sequence ID" value="HJF17655.1"/>
    <property type="molecule type" value="Genomic_DNA"/>
</dbReference>
<dbReference type="GO" id="GO:0003735">
    <property type="term" value="F:structural constituent of ribosome"/>
    <property type="evidence" value="ECO:0007669"/>
    <property type="project" value="InterPro"/>
</dbReference>
<dbReference type="InterPro" id="IPR022973">
    <property type="entry name" value="Ribosomal_uL10_bac"/>
</dbReference>
<comment type="similarity">
    <text evidence="2 7">Belongs to the universal ribosomal protein uL10 family.</text>
</comment>
<keyword evidence="3 7" id="KW-0689">Ribosomal protein</keyword>
<evidence type="ECO:0000256" key="4">
    <source>
        <dbReference type="ARBA" id="ARBA00023274"/>
    </source>
</evidence>
<dbReference type="PANTHER" id="PTHR11560">
    <property type="entry name" value="39S RIBOSOMAL PROTEIN L10, MITOCHONDRIAL"/>
    <property type="match status" value="1"/>
</dbReference>
<dbReference type="Pfam" id="PF00466">
    <property type="entry name" value="Ribosomal_L10"/>
    <property type="match status" value="1"/>
</dbReference>
<dbReference type="NCBIfam" id="NF000955">
    <property type="entry name" value="PRK00099.1-1"/>
    <property type="match status" value="1"/>
</dbReference>
<gene>
    <name evidence="7 8" type="primary">rplJ</name>
    <name evidence="9" type="ORF">AEAE_0822</name>
    <name evidence="8" type="ORF">K8U78_00515</name>
</gene>
<dbReference type="EMBL" id="MWWU01000002">
    <property type="protein sequence ID" value="OZG56334.1"/>
    <property type="molecule type" value="Genomic_DNA"/>
</dbReference>
<dbReference type="GO" id="GO:0070180">
    <property type="term" value="F:large ribosomal subunit rRNA binding"/>
    <property type="evidence" value="ECO:0007669"/>
    <property type="project" value="UniProtKB-UniRule"/>
</dbReference>
<keyword evidence="4 7" id="KW-0687">Ribonucleoprotein</keyword>
<evidence type="ECO:0000256" key="1">
    <source>
        <dbReference type="ARBA" id="ARBA00002633"/>
    </source>
</evidence>
<keyword evidence="7" id="KW-0694">RNA-binding</keyword>
<dbReference type="CDD" id="cd05797">
    <property type="entry name" value="Ribosomal_L10"/>
    <property type="match status" value="1"/>
</dbReference>
<dbReference type="HAMAP" id="MF_00362">
    <property type="entry name" value="Ribosomal_uL10"/>
    <property type="match status" value="1"/>
</dbReference>
<dbReference type="Proteomes" id="UP000228976">
    <property type="component" value="Unassembled WGS sequence"/>
</dbReference>
<protein>
    <recommendedName>
        <fullName evidence="6 7">Large ribosomal subunit protein uL10</fullName>
    </recommendedName>
</protein>